<evidence type="ECO:0000259" key="1">
    <source>
        <dbReference type="Pfam" id="PF26493"/>
    </source>
</evidence>
<dbReference type="InterPro" id="IPR059014">
    <property type="entry name" value="DUF8161_C"/>
</dbReference>
<name>A0A0M9AN19_9EURY</name>
<feature type="domain" description="DUF8161" evidence="2">
    <location>
        <begin position="98"/>
        <end position="131"/>
    </location>
</feature>
<dbReference type="RefSeq" id="WP_053772979.1">
    <property type="nucleotide sequence ID" value="NZ_LIST01000008.1"/>
</dbReference>
<proteinExistence type="predicted"/>
<reference evidence="3 4" key="1">
    <citation type="submission" date="2015-08" db="EMBL/GenBank/DDBJ databases">
        <title>Genomes of Isolates from Cabo Rojo, PR.</title>
        <authorList>
            <person name="Sanchez-Nieves R.L."/>
            <person name="Montalvo-Rodriguez R."/>
        </authorList>
    </citation>
    <scope>NUCLEOTIDE SEQUENCE [LARGE SCALE GENOMIC DNA]</scope>
    <source>
        <strain evidence="3 4">5</strain>
    </source>
</reference>
<accession>A0A0M9AN19</accession>
<dbReference type="PATRIC" id="fig|1705389.3.peg.155"/>
<protein>
    <submittedName>
        <fullName evidence="3">Uncharacterized protein</fullName>
    </submittedName>
</protein>
<sequence>MGDDVDPEDQRPDGHYHVDRDADWCYVDDDLAGTIALGPATDGEPGDDWVLTLSAAMSDGDPEPAKRVAVRLTPWTLHELYIEARNLSPDARQAGHTAECGLCGEQVPLDRAWPDNRKRPCHLDCYADALGAPPWYDGQ</sequence>
<dbReference type="AlphaFoldDB" id="A0A0M9AN19"/>
<dbReference type="EMBL" id="LIST01000008">
    <property type="protein sequence ID" value="KOX95369.1"/>
    <property type="molecule type" value="Genomic_DNA"/>
</dbReference>
<dbReference type="STRING" id="1765655.AMR74_15680"/>
<keyword evidence="4" id="KW-1185">Reference proteome</keyword>
<dbReference type="OrthoDB" id="216831at2157"/>
<dbReference type="Pfam" id="PF26495">
    <property type="entry name" value="DUF8161_C"/>
    <property type="match status" value="1"/>
</dbReference>
<dbReference type="Pfam" id="PF26493">
    <property type="entry name" value="DUF8161"/>
    <property type="match status" value="1"/>
</dbReference>
<organism evidence="3 4">
    <name type="scientific">Halorubrum tropicale</name>
    <dbReference type="NCBI Taxonomy" id="1765655"/>
    <lineage>
        <taxon>Archaea</taxon>
        <taxon>Methanobacteriati</taxon>
        <taxon>Methanobacteriota</taxon>
        <taxon>Stenosarchaea group</taxon>
        <taxon>Halobacteria</taxon>
        <taxon>Halobacteriales</taxon>
        <taxon>Haloferacaceae</taxon>
        <taxon>Halorubrum</taxon>
    </lineage>
</organism>
<evidence type="ECO:0000313" key="4">
    <source>
        <dbReference type="Proteomes" id="UP000037747"/>
    </source>
</evidence>
<feature type="domain" description="DUF8161" evidence="1">
    <location>
        <begin position="30"/>
        <end position="87"/>
    </location>
</feature>
<dbReference type="Proteomes" id="UP000037747">
    <property type="component" value="Unassembled WGS sequence"/>
</dbReference>
<comment type="caution">
    <text evidence="3">The sequence shown here is derived from an EMBL/GenBank/DDBJ whole genome shotgun (WGS) entry which is preliminary data.</text>
</comment>
<gene>
    <name evidence="3" type="ORF">AMR74_15680</name>
</gene>
<evidence type="ECO:0000259" key="2">
    <source>
        <dbReference type="Pfam" id="PF26495"/>
    </source>
</evidence>
<evidence type="ECO:0000313" key="3">
    <source>
        <dbReference type="EMBL" id="KOX95369.1"/>
    </source>
</evidence>
<dbReference type="InterPro" id="IPR058475">
    <property type="entry name" value="DUF8161_N"/>
</dbReference>